<comment type="caution">
    <text evidence="1">The sequence shown here is derived from an EMBL/GenBank/DDBJ whole genome shotgun (WGS) entry which is preliminary data.</text>
</comment>
<sequence>MSLLTPEDRNDLNFDRIGPVLETLVDSDRLTSDERRAVELCARAAADLISLEHQERMREYYARQDVSQRSADTIAAWLESNPNAEPGTVVAVSCRMHVASFDRSGRLQLTPFLD</sequence>
<dbReference type="AlphaFoldDB" id="A0A5C5ZDF0"/>
<evidence type="ECO:0000313" key="2">
    <source>
        <dbReference type="Proteomes" id="UP000315010"/>
    </source>
</evidence>
<dbReference type="OrthoDB" id="271175at2"/>
<dbReference type="RefSeq" id="WP_146403215.1">
    <property type="nucleotide sequence ID" value="NZ_SJPJ01000001.1"/>
</dbReference>
<reference evidence="1 2" key="1">
    <citation type="submission" date="2019-02" db="EMBL/GenBank/DDBJ databases">
        <title>Deep-cultivation of Planctomycetes and their phenomic and genomic characterization uncovers novel biology.</title>
        <authorList>
            <person name="Wiegand S."/>
            <person name="Jogler M."/>
            <person name="Boedeker C."/>
            <person name="Pinto D."/>
            <person name="Vollmers J."/>
            <person name="Rivas-Marin E."/>
            <person name="Kohn T."/>
            <person name="Peeters S.H."/>
            <person name="Heuer A."/>
            <person name="Rast P."/>
            <person name="Oberbeckmann S."/>
            <person name="Bunk B."/>
            <person name="Jeske O."/>
            <person name="Meyerdierks A."/>
            <person name="Storesund J.E."/>
            <person name="Kallscheuer N."/>
            <person name="Luecker S."/>
            <person name="Lage O.M."/>
            <person name="Pohl T."/>
            <person name="Merkel B.J."/>
            <person name="Hornburger P."/>
            <person name="Mueller R.-W."/>
            <person name="Bruemmer F."/>
            <person name="Labrenz M."/>
            <person name="Spormann A.M."/>
            <person name="Op Den Camp H."/>
            <person name="Overmann J."/>
            <person name="Amann R."/>
            <person name="Jetten M.S.M."/>
            <person name="Mascher T."/>
            <person name="Medema M.H."/>
            <person name="Devos D.P."/>
            <person name="Kaster A.-K."/>
            <person name="Ovreas L."/>
            <person name="Rohde M."/>
            <person name="Galperin M.Y."/>
            <person name="Jogler C."/>
        </authorList>
    </citation>
    <scope>NUCLEOTIDE SEQUENCE [LARGE SCALE GENOMIC DNA]</scope>
    <source>
        <strain evidence="1 2">CA13</strain>
    </source>
</reference>
<gene>
    <name evidence="1" type="ORF">CA13_66480</name>
</gene>
<accession>A0A5C5ZDF0</accession>
<name>A0A5C5ZDF0_9BACT</name>
<dbReference type="Proteomes" id="UP000315010">
    <property type="component" value="Unassembled WGS sequence"/>
</dbReference>
<keyword evidence="2" id="KW-1185">Reference proteome</keyword>
<dbReference type="EMBL" id="SJPJ01000001">
    <property type="protein sequence ID" value="TWT85166.1"/>
    <property type="molecule type" value="Genomic_DNA"/>
</dbReference>
<organism evidence="1 2">
    <name type="scientific">Novipirellula herctigrandis</name>
    <dbReference type="NCBI Taxonomy" id="2527986"/>
    <lineage>
        <taxon>Bacteria</taxon>
        <taxon>Pseudomonadati</taxon>
        <taxon>Planctomycetota</taxon>
        <taxon>Planctomycetia</taxon>
        <taxon>Pirellulales</taxon>
        <taxon>Pirellulaceae</taxon>
        <taxon>Novipirellula</taxon>
    </lineage>
</organism>
<proteinExistence type="predicted"/>
<evidence type="ECO:0000313" key="1">
    <source>
        <dbReference type="EMBL" id="TWT85166.1"/>
    </source>
</evidence>
<protein>
    <submittedName>
        <fullName evidence="1">Uncharacterized protein</fullName>
    </submittedName>
</protein>